<evidence type="ECO:0000256" key="2">
    <source>
        <dbReference type="ARBA" id="ARBA00007242"/>
    </source>
</evidence>
<keyword evidence="3" id="KW-1003">Cell membrane</keyword>
<evidence type="ECO:0000256" key="12">
    <source>
        <dbReference type="SAM" id="Phobius"/>
    </source>
</evidence>
<gene>
    <name evidence="15" type="ORF">ABMA28_013782</name>
</gene>
<evidence type="ECO:0000256" key="7">
    <source>
        <dbReference type="ARBA" id="ARBA00023136"/>
    </source>
</evidence>
<evidence type="ECO:0000256" key="8">
    <source>
        <dbReference type="ARBA" id="ARBA00023170"/>
    </source>
</evidence>
<reference evidence="15 16" key="1">
    <citation type="submission" date="2024-06" db="EMBL/GenBank/DDBJ databases">
        <title>A chromosome-level genome assembly of beet webworm, Loxostege sticticalis.</title>
        <authorList>
            <person name="Zhang Y."/>
        </authorList>
    </citation>
    <scope>NUCLEOTIDE SEQUENCE [LARGE SCALE GENOMIC DNA]</scope>
    <source>
        <strain evidence="15">AQ028</strain>
        <tissue evidence="15">Male pupae</tissue>
    </source>
</reference>
<evidence type="ECO:0000256" key="5">
    <source>
        <dbReference type="ARBA" id="ARBA00022989"/>
    </source>
</evidence>
<feature type="signal peptide" evidence="13">
    <location>
        <begin position="1"/>
        <end position="18"/>
    </location>
</feature>
<feature type="domain" description="G-protein coupled receptors family 3 profile" evidence="14">
    <location>
        <begin position="286"/>
        <end position="516"/>
    </location>
</feature>
<feature type="transmembrane region" description="Helical" evidence="12">
    <location>
        <begin position="318"/>
        <end position="338"/>
    </location>
</feature>
<dbReference type="GO" id="GO:0005886">
    <property type="term" value="C:plasma membrane"/>
    <property type="evidence" value="ECO:0007669"/>
    <property type="project" value="UniProtKB-SubCell"/>
</dbReference>
<evidence type="ECO:0000256" key="6">
    <source>
        <dbReference type="ARBA" id="ARBA00023040"/>
    </source>
</evidence>
<sequence>MRARWAAWALAWCACAAAAPADPRLSPSAAPAAPSPAPAAAQTAPAPASAPACNPLLLKHQPPLPPNVREYEAATVHTARALAELVELGAADETRAAALARAAARAPLSPPPAAVALGAPQLHLGVLYVAEPPRLIVFQQNNSVALRQFWRTLASAWNATTVLWSNAWFSCDSDDLGWWGGAAAARGAGPSRAAAAIFRRWPSLPCEEAMYERLGGPPLCDPATSLCEALPADSSKKLEYRCKCRDSHWHESGSSWVEGAALRAAGAALACRPCGVGSGANACLADVYRAALLAANLAGMLICLIIGLIIFKKRKCKAVAMVMWTVLEVVLLGALLIYASAASQYISEPRWRCVAGAWLRELGFVACYGSVVLRLWVLLAEFRTRKAHRWTPRDSEVLRVVGAMVCGAGCYLAAFTATSACGDGDGCARAAWHHVTAAAELLLLAAGARIAYAARNANVPFQERGWLSAALCCEGVCGVGWRAAALWGVAPERSPLAASARAHLSAGAALACVLAPRLWHGYRARSLAQEVSRRGPAEGFGVEGEEEATSEEVRAELKRLYVQLEIMRNKTLRQDNPHISKRRGGRKPPHRRFSLQKKGSREKALQARRGGKGKGGGSASAVEASEAGDVSRTPEDSVCSAEGPSHYTDGDTQA</sequence>
<keyword evidence="13" id="KW-0732">Signal</keyword>
<keyword evidence="10" id="KW-0807">Transducer</keyword>
<comment type="similarity">
    <text evidence="2">Belongs to the G-protein coupled receptor 3 family.</text>
</comment>
<dbReference type="PANTHER" id="PTHR32546:SF26">
    <property type="entry name" value="SMOG, ISOFORM D"/>
    <property type="match status" value="1"/>
</dbReference>
<keyword evidence="7 12" id="KW-0472">Membrane</keyword>
<comment type="subcellular location">
    <subcellularLocation>
        <location evidence="1">Cell membrane</location>
        <topology evidence="1">Multi-pass membrane protein</topology>
    </subcellularLocation>
</comment>
<dbReference type="InterPro" id="IPR017978">
    <property type="entry name" value="GPCR_3_C"/>
</dbReference>
<accession>A0ABD0TJP7</accession>
<name>A0ABD0TJP7_LOXSC</name>
<dbReference type="EMBL" id="JBEDNZ010000004">
    <property type="protein sequence ID" value="KAL0849505.1"/>
    <property type="molecule type" value="Genomic_DNA"/>
</dbReference>
<dbReference type="PANTHER" id="PTHR32546">
    <property type="entry name" value="G-PROTEIN COUPLED RECEPTOR 158-RELATED"/>
    <property type="match status" value="1"/>
</dbReference>
<dbReference type="Pfam" id="PF00003">
    <property type="entry name" value="7tm_3"/>
    <property type="match status" value="1"/>
</dbReference>
<feature type="region of interest" description="Disordered" evidence="11">
    <location>
        <begin position="572"/>
        <end position="654"/>
    </location>
</feature>
<feature type="transmembrane region" description="Helical" evidence="12">
    <location>
        <begin position="358"/>
        <end position="379"/>
    </location>
</feature>
<evidence type="ECO:0000256" key="4">
    <source>
        <dbReference type="ARBA" id="ARBA00022692"/>
    </source>
</evidence>
<evidence type="ECO:0000313" key="16">
    <source>
        <dbReference type="Proteomes" id="UP001549921"/>
    </source>
</evidence>
<keyword evidence="5 12" id="KW-1133">Transmembrane helix</keyword>
<evidence type="ECO:0000256" key="13">
    <source>
        <dbReference type="SAM" id="SignalP"/>
    </source>
</evidence>
<feature type="chain" id="PRO_5044766961" description="G-protein coupled receptors family 3 profile domain-containing protein" evidence="13">
    <location>
        <begin position="19"/>
        <end position="654"/>
    </location>
</feature>
<keyword evidence="8" id="KW-0675">Receptor</keyword>
<organism evidence="15 16">
    <name type="scientific">Loxostege sticticalis</name>
    <name type="common">Beet webworm moth</name>
    <dbReference type="NCBI Taxonomy" id="481309"/>
    <lineage>
        <taxon>Eukaryota</taxon>
        <taxon>Metazoa</taxon>
        <taxon>Ecdysozoa</taxon>
        <taxon>Arthropoda</taxon>
        <taxon>Hexapoda</taxon>
        <taxon>Insecta</taxon>
        <taxon>Pterygota</taxon>
        <taxon>Neoptera</taxon>
        <taxon>Endopterygota</taxon>
        <taxon>Lepidoptera</taxon>
        <taxon>Glossata</taxon>
        <taxon>Ditrysia</taxon>
        <taxon>Pyraloidea</taxon>
        <taxon>Crambidae</taxon>
        <taxon>Pyraustinae</taxon>
        <taxon>Loxostege</taxon>
    </lineage>
</organism>
<evidence type="ECO:0000256" key="10">
    <source>
        <dbReference type="ARBA" id="ARBA00023224"/>
    </source>
</evidence>
<protein>
    <recommendedName>
        <fullName evidence="14">G-protein coupled receptors family 3 profile domain-containing protein</fullName>
    </recommendedName>
</protein>
<evidence type="ECO:0000256" key="3">
    <source>
        <dbReference type="ARBA" id="ARBA00022475"/>
    </source>
</evidence>
<evidence type="ECO:0000256" key="1">
    <source>
        <dbReference type="ARBA" id="ARBA00004651"/>
    </source>
</evidence>
<keyword evidence="6" id="KW-0297">G-protein coupled receptor</keyword>
<evidence type="ECO:0000313" key="15">
    <source>
        <dbReference type="EMBL" id="KAL0849505.1"/>
    </source>
</evidence>
<feature type="region of interest" description="Disordered" evidence="11">
    <location>
        <begin position="24"/>
        <end position="47"/>
    </location>
</feature>
<feature type="transmembrane region" description="Helical" evidence="12">
    <location>
        <begin position="290"/>
        <end position="311"/>
    </location>
</feature>
<dbReference type="PROSITE" id="PS51257">
    <property type="entry name" value="PROKAR_LIPOPROTEIN"/>
    <property type="match status" value="1"/>
</dbReference>
<feature type="transmembrane region" description="Helical" evidence="12">
    <location>
        <begin position="400"/>
        <end position="420"/>
    </location>
</feature>
<comment type="caution">
    <text evidence="15">The sequence shown here is derived from an EMBL/GenBank/DDBJ whole genome shotgun (WGS) entry which is preliminary data.</text>
</comment>
<keyword evidence="4 12" id="KW-0812">Transmembrane</keyword>
<keyword evidence="9" id="KW-0325">Glycoprotein</keyword>
<evidence type="ECO:0000256" key="9">
    <source>
        <dbReference type="ARBA" id="ARBA00023180"/>
    </source>
</evidence>
<evidence type="ECO:0000259" key="14">
    <source>
        <dbReference type="Pfam" id="PF00003"/>
    </source>
</evidence>
<dbReference type="InterPro" id="IPR043458">
    <property type="entry name" value="GPR158/179"/>
</dbReference>
<feature type="compositionally biased region" description="Low complexity" evidence="11">
    <location>
        <begin position="619"/>
        <end position="631"/>
    </location>
</feature>
<dbReference type="AlphaFoldDB" id="A0ABD0TJP7"/>
<evidence type="ECO:0000256" key="11">
    <source>
        <dbReference type="SAM" id="MobiDB-lite"/>
    </source>
</evidence>
<feature type="transmembrane region" description="Helical" evidence="12">
    <location>
        <begin position="432"/>
        <end position="454"/>
    </location>
</feature>
<proteinExistence type="inferred from homology"/>
<dbReference type="GO" id="GO:0004930">
    <property type="term" value="F:G protein-coupled receptor activity"/>
    <property type="evidence" value="ECO:0007669"/>
    <property type="project" value="UniProtKB-KW"/>
</dbReference>
<feature type="compositionally biased region" description="Basic residues" evidence="11">
    <location>
        <begin position="579"/>
        <end position="598"/>
    </location>
</feature>
<dbReference type="Proteomes" id="UP001549921">
    <property type="component" value="Unassembled WGS sequence"/>
</dbReference>